<evidence type="ECO:0000313" key="3">
    <source>
        <dbReference type="EMBL" id="EMM73492.1"/>
    </source>
</evidence>
<reference evidence="3 4" key="1">
    <citation type="submission" date="2013-01" db="EMBL/GenBank/DDBJ databases">
        <authorList>
            <person name="Harkins D.M."/>
            <person name="Durkin A.S."/>
            <person name="Brinkac L.M."/>
            <person name="Haft D.H."/>
            <person name="Selengut J.D."/>
            <person name="Sanka R."/>
            <person name="DePew J."/>
            <person name="Purushe J."/>
            <person name="Hospenthal D.R."/>
            <person name="Murray C.K."/>
            <person name="Pimentel G."/>
            <person name="Wasfy M."/>
            <person name="Vinetz J.M."/>
            <person name="Sutton G.G."/>
            <person name="Nierman W.C."/>
            <person name="Fouts D.E."/>
        </authorList>
    </citation>
    <scope>NUCLEOTIDE SEQUENCE [LARGE SCALE GENOMIC DNA]</scope>
    <source>
        <strain evidence="3 4">2006001855</strain>
    </source>
</reference>
<organism evidence="3 4">
    <name type="scientific">Leptospira weilii str. 2006001855</name>
    <dbReference type="NCBI Taxonomy" id="996804"/>
    <lineage>
        <taxon>Bacteria</taxon>
        <taxon>Pseudomonadati</taxon>
        <taxon>Spirochaetota</taxon>
        <taxon>Spirochaetia</taxon>
        <taxon>Leptospirales</taxon>
        <taxon>Leptospiraceae</taxon>
        <taxon>Leptospira</taxon>
    </lineage>
</organism>
<comment type="caution">
    <text evidence="3">The sequence shown here is derived from an EMBL/GenBank/DDBJ whole genome shotgun (WGS) entry which is preliminary data.</text>
</comment>
<evidence type="ECO:0000259" key="1">
    <source>
        <dbReference type="Pfam" id="PF08874"/>
    </source>
</evidence>
<dbReference type="InterPro" id="IPR022123">
    <property type="entry name" value="DUF3658"/>
</dbReference>
<dbReference type="EMBL" id="AFJM02000028">
    <property type="protein sequence ID" value="EMM73492.1"/>
    <property type="molecule type" value="Genomic_DNA"/>
</dbReference>
<feature type="domain" description="DUF3658" evidence="2">
    <location>
        <begin position="164"/>
        <end position="268"/>
    </location>
</feature>
<gene>
    <name evidence="3" type="ORF">LEP1GSC038_2945</name>
</gene>
<name>M6FQU0_9LEPT</name>
<accession>M6FQU0</accession>
<dbReference type="Pfam" id="PF12395">
    <property type="entry name" value="DUF3658"/>
    <property type="match status" value="1"/>
</dbReference>
<dbReference type="InterPro" id="IPR014973">
    <property type="entry name" value="DUF1835"/>
</dbReference>
<protein>
    <submittedName>
        <fullName evidence="3">PF12395 family protein</fullName>
    </submittedName>
</protein>
<feature type="domain" description="DUF1835" evidence="1">
    <location>
        <begin position="28"/>
        <end position="140"/>
    </location>
</feature>
<evidence type="ECO:0000259" key="2">
    <source>
        <dbReference type="Pfam" id="PF12395"/>
    </source>
</evidence>
<dbReference type="AlphaFoldDB" id="M6FQU0"/>
<sequence>MGIYCDQSKSNLPFVRWKEYWFRMSTLHILSNAYNAKKLKDLFPEFTIVSIDDYDLYFGPLSSFPERLFYLAETFSNDRALWKEWKWISDAINAFEKKIRSKKTESVIVWYDEFTNDQIFLRMVCWFLRDYEGSVKVVNVKNWYDWEDSNRTKILTEYKKSNLSRDLDFQERNRYSDEYVEIRDRKEMLREFKEGKIVFLPVDHYDSDILLSITKEWQTALRVVGTCLIRQIDRGGKDLTDSFFLWRILNLIRSGSVEAEGDLNDWRQFRIRLPEERSIVSA</sequence>
<dbReference type="Pfam" id="PF08874">
    <property type="entry name" value="DUF1835"/>
    <property type="match status" value="1"/>
</dbReference>
<proteinExistence type="predicted"/>
<dbReference type="Proteomes" id="UP000012101">
    <property type="component" value="Unassembled WGS sequence"/>
</dbReference>
<evidence type="ECO:0000313" key="4">
    <source>
        <dbReference type="Proteomes" id="UP000012101"/>
    </source>
</evidence>